<dbReference type="GO" id="GO:0006749">
    <property type="term" value="P:glutathione metabolic process"/>
    <property type="evidence" value="ECO:0007669"/>
    <property type="project" value="TreeGrafter"/>
</dbReference>
<evidence type="ECO:0000313" key="3">
    <source>
        <dbReference type="Proteomes" id="UP000440694"/>
    </source>
</evidence>
<dbReference type="CDD" id="cd03194">
    <property type="entry name" value="GST_C_3"/>
    <property type="match status" value="1"/>
</dbReference>
<proteinExistence type="predicted"/>
<dbReference type="SFLD" id="SFLDS00019">
    <property type="entry name" value="Glutathione_Transferase_(cytos"/>
    <property type="match status" value="1"/>
</dbReference>
<reference evidence="2 3" key="1">
    <citation type="submission" date="2019-11" db="EMBL/GenBank/DDBJ databases">
        <title>Identification of a novel strain.</title>
        <authorList>
            <person name="Xu Q."/>
            <person name="Wang G."/>
        </authorList>
    </citation>
    <scope>NUCLEOTIDE SEQUENCE [LARGE SCALE GENOMIC DNA]</scope>
    <source>
        <strain evidence="3">xq</strain>
    </source>
</reference>
<dbReference type="GO" id="GO:0016034">
    <property type="term" value="F:maleylacetoacetate isomerase activity"/>
    <property type="evidence" value="ECO:0007669"/>
    <property type="project" value="TreeGrafter"/>
</dbReference>
<dbReference type="InterPro" id="IPR036249">
    <property type="entry name" value="Thioredoxin-like_sf"/>
</dbReference>
<dbReference type="Pfam" id="PF13409">
    <property type="entry name" value="GST_N_2"/>
    <property type="match status" value="1"/>
</dbReference>
<keyword evidence="2" id="KW-0808">Transferase</keyword>
<comment type="caution">
    <text evidence="2">The sequence shown here is derived from an EMBL/GenBank/DDBJ whole genome shotgun (WGS) entry which is preliminary data.</text>
</comment>
<dbReference type="Proteomes" id="UP000440694">
    <property type="component" value="Unassembled WGS sequence"/>
</dbReference>
<dbReference type="InterPro" id="IPR004045">
    <property type="entry name" value="Glutathione_S-Trfase_N"/>
</dbReference>
<dbReference type="InterPro" id="IPR036282">
    <property type="entry name" value="Glutathione-S-Trfase_C_sf"/>
</dbReference>
<sequence>MTTNRYRLVIGNKNWSSWSLRPWLAMRRVGVPFEEINVRLRQADSKAAIAKYSPSGMVPLLLDGDLAIWDSLAIIEYVADAHPETALWPADRRTRAVARSVAAEMHSGFVPLRSTCPMEILARSPLDPLPDDVAGNVRRIVGIWQECRRGYGKGGPFLFGEFTAADAMYAPVASRFRTYVPDLGAYGDDGTAAAYVDTIFAMPEMHAWIEGAKDEMAVSQG</sequence>
<evidence type="ECO:0000313" key="2">
    <source>
        <dbReference type="EMBL" id="MTD95559.1"/>
    </source>
</evidence>
<keyword evidence="3" id="KW-1185">Reference proteome</keyword>
<dbReference type="AlphaFoldDB" id="A0A6I3KM93"/>
<dbReference type="PANTHER" id="PTHR42673">
    <property type="entry name" value="MALEYLACETOACETATE ISOMERASE"/>
    <property type="match status" value="1"/>
</dbReference>
<dbReference type="RefSeq" id="WP_154740093.1">
    <property type="nucleotide sequence ID" value="NZ_WMBQ01000002.1"/>
</dbReference>
<dbReference type="Gene3D" id="1.20.1050.10">
    <property type="match status" value="1"/>
</dbReference>
<organism evidence="2 3">
    <name type="scientific">Hyphomicrobium album</name>
    <dbReference type="NCBI Taxonomy" id="2665159"/>
    <lineage>
        <taxon>Bacteria</taxon>
        <taxon>Pseudomonadati</taxon>
        <taxon>Pseudomonadota</taxon>
        <taxon>Alphaproteobacteria</taxon>
        <taxon>Hyphomicrobiales</taxon>
        <taxon>Hyphomicrobiaceae</taxon>
        <taxon>Hyphomicrobium</taxon>
    </lineage>
</organism>
<gene>
    <name evidence="2" type="ORF">GIW81_14560</name>
</gene>
<dbReference type="GO" id="GO:0006559">
    <property type="term" value="P:L-phenylalanine catabolic process"/>
    <property type="evidence" value="ECO:0007669"/>
    <property type="project" value="TreeGrafter"/>
</dbReference>
<dbReference type="SUPFAM" id="SSF47616">
    <property type="entry name" value="GST C-terminal domain-like"/>
    <property type="match status" value="1"/>
</dbReference>
<dbReference type="Gene3D" id="3.40.30.10">
    <property type="entry name" value="Glutaredoxin"/>
    <property type="match status" value="1"/>
</dbReference>
<dbReference type="CDD" id="cd03043">
    <property type="entry name" value="GST_N_1"/>
    <property type="match status" value="1"/>
</dbReference>
<protein>
    <submittedName>
        <fullName evidence="2">Glutathione S-transferase</fullName>
    </submittedName>
</protein>
<accession>A0A6I3KM93</accession>
<dbReference type="SUPFAM" id="SSF52833">
    <property type="entry name" value="Thioredoxin-like"/>
    <property type="match status" value="1"/>
</dbReference>
<dbReference type="PROSITE" id="PS50404">
    <property type="entry name" value="GST_NTER"/>
    <property type="match status" value="1"/>
</dbReference>
<feature type="domain" description="GST N-terminal" evidence="1">
    <location>
        <begin position="6"/>
        <end position="86"/>
    </location>
</feature>
<dbReference type="GO" id="GO:0004364">
    <property type="term" value="F:glutathione transferase activity"/>
    <property type="evidence" value="ECO:0007669"/>
    <property type="project" value="TreeGrafter"/>
</dbReference>
<dbReference type="InterPro" id="IPR040079">
    <property type="entry name" value="Glutathione_S-Trfase"/>
</dbReference>
<evidence type="ECO:0000259" key="1">
    <source>
        <dbReference type="PROSITE" id="PS50404"/>
    </source>
</evidence>
<dbReference type="EMBL" id="WMBQ01000002">
    <property type="protein sequence ID" value="MTD95559.1"/>
    <property type="molecule type" value="Genomic_DNA"/>
</dbReference>
<dbReference type="PANTHER" id="PTHR42673:SF4">
    <property type="entry name" value="MALEYLACETOACETATE ISOMERASE"/>
    <property type="match status" value="1"/>
</dbReference>
<name>A0A6I3KM93_9HYPH</name>
<dbReference type="Pfam" id="PF13410">
    <property type="entry name" value="GST_C_2"/>
    <property type="match status" value="1"/>
</dbReference>